<keyword evidence="1" id="KW-0472">Membrane</keyword>
<keyword evidence="1" id="KW-1133">Transmembrane helix</keyword>
<proteinExistence type="predicted"/>
<feature type="transmembrane region" description="Helical" evidence="1">
    <location>
        <begin position="47"/>
        <end position="71"/>
    </location>
</feature>
<accession>A0ABP9TKS9</accession>
<reference evidence="3" key="1">
    <citation type="journal article" date="2019" name="Int. J. Syst. Evol. Microbiol.">
        <title>The Global Catalogue of Microorganisms (GCM) 10K type strain sequencing project: providing services to taxonomists for standard genome sequencing and annotation.</title>
        <authorList>
            <consortium name="The Broad Institute Genomics Platform"/>
            <consortium name="The Broad Institute Genome Sequencing Center for Infectious Disease"/>
            <person name="Wu L."/>
            <person name="Ma J."/>
        </authorList>
    </citation>
    <scope>NUCLEOTIDE SEQUENCE [LARGE SCALE GENOMIC DNA]</scope>
    <source>
        <strain evidence="3">JCM 18952</strain>
    </source>
</reference>
<dbReference type="Proteomes" id="UP001501257">
    <property type="component" value="Unassembled WGS sequence"/>
</dbReference>
<feature type="transmembrane region" description="Helical" evidence="1">
    <location>
        <begin position="146"/>
        <end position="163"/>
    </location>
</feature>
<keyword evidence="3" id="KW-1185">Reference proteome</keyword>
<keyword evidence="1" id="KW-0812">Transmembrane</keyword>
<sequence length="243" mass="25951">MEIVQRWWQAVLAGFGEAEPLVLTPLPVLGLLALCVGLTVPRASWRIFGLYVTFVHELGHAFAALVTGRFVHGLKIRLDHSGEMVSSGKPGFSAVFSGFWGYPAPAVVGLALVASTYFGHASAALSVGALVLLVSLLFLRNWAGIAIALASALCAQLLVVFTPPAATSWVVLGLGLMLLVGGLRDLFKVIGVHTRRRELIASSDAYLLGQRSWLPAWFWLLGFILVVGSSVALSGWLLTLMMG</sequence>
<comment type="caution">
    <text evidence="2">The sequence shown here is derived from an EMBL/GenBank/DDBJ whole genome shotgun (WGS) entry which is preliminary data.</text>
</comment>
<dbReference type="EMBL" id="BAABLK010000005">
    <property type="protein sequence ID" value="GAA5225699.1"/>
    <property type="molecule type" value="Genomic_DNA"/>
</dbReference>
<feature type="transmembrane region" description="Helical" evidence="1">
    <location>
        <begin position="216"/>
        <end position="238"/>
    </location>
</feature>
<feature type="transmembrane region" description="Helical" evidence="1">
    <location>
        <begin position="120"/>
        <end position="139"/>
    </location>
</feature>
<name>A0ABP9TKS9_9MICC</name>
<protein>
    <submittedName>
        <fullName evidence="2">M50 family metallopeptidase</fullName>
    </submittedName>
</protein>
<evidence type="ECO:0000313" key="2">
    <source>
        <dbReference type="EMBL" id="GAA5225699.1"/>
    </source>
</evidence>
<feature type="transmembrane region" description="Helical" evidence="1">
    <location>
        <begin position="169"/>
        <end position="187"/>
    </location>
</feature>
<dbReference type="Pfam" id="PF13398">
    <property type="entry name" value="Peptidase_M50B"/>
    <property type="match status" value="1"/>
</dbReference>
<dbReference type="InterPro" id="IPR049500">
    <property type="entry name" value="Peptidase_M50B-like"/>
</dbReference>
<evidence type="ECO:0000313" key="3">
    <source>
        <dbReference type="Proteomes" id="UP001501257"/>
    </source>
</evidence>
<gene>
    <name evidence="2" type="ORF">GCM10025778_02290</name>
</gene>
<evidence type="ECO:0000256" key="1">
    <source>
        <dbReference type="SAM" id="Phobius"/>
    </source>
</evidence>
<feature type="transmembrane region" description="Helical" evidence="1">
    <location>
        <begin position="21"/>
        <end position="41"/>
    </location>
</feature>
<feature type="transmembrane region" description="Helical" evidence="1">
    <location>
        <begin position="92"/>
        <end position="114"/>
    </location>
</feature>
<organism evidence="2 3">
    <name type="scientific">Paeniglutamicibacter antarcticus</name>
    <dbReference type="NCBI Taxonomy" id="494023"/>
    <lineage>
        <taxon>Bacteria</taxon>
        <taxon>Bacillati</taxon>
        <taxon>Actinomycetota</taxon>
        <taxon>Actinomycetes</taxon>
        <taxon>Micrococcales</taxon>
        <taxon>Micrococcaceae</taxon>
        <taxon>Paeniglutamicibacter</taxon>
    </lineage>
</organism>
<dbReference type="RefSeq" id="WP_210101838.1">
    <property type="nucleotide sequence ID" value="NZ_BAABLK010000005.1"/>
</dbReference>